<protein>
    <submittedName>
        <fullName evidence="3">Vancomycin B-type resistance protein VanW</fullName>
    </submittedName>
</protein>
<proteinExistence type="predicted"/>
<dbReference type="PANTHER" id="PTHR35788">
    <property type="entry name" value="EXPORTED PROTEIN-RELATED"/>
    <property type="match status" value="1"/>
</dbReference>
<evidence type="ECO:0000313" key="3">
    <source>
        <dbReference type="EMBL" id="CAA9538007.1"/>
    </source>
</evidence>
<organism evidence="3">
    <name type="scientific">uncultured Thermomicrobiales bacterium</name>
    <dbReference type="NCBI Taxonomy" id="1645740"/>
    <lineage>
        <taxon>Bacteria</taxon>
        <taxon>Pseudomonadati</taxon>
        <taxon>Thermomicrobiota</taxon>
        <taxon>Thermomicrobia</taxon>
        <taxon>Thermomicrobiales</taxon>
        <taxon>environmental samples</taxon>
    </lineage>
</organism>
<accession>A0A6J4U4A7</accession>
<dbReference type="PANTHER" id="PTHR35788:SF1">
    <property type="entry name" value="EXPORTED PROTEIN"/>
    <property type="match status" value="1"/>
</dbReference>
<feature type="domain" description="YoaR-like putative peptidoglycan binding" evidence="2">
    <location>
        <begin position="67"/>
        <end position="176"/>
    </location>
</feature>
<dbReference type="InterPro" id="IPR007391">
    <property type="entry name" value="Vancomycin_resist_VanW"/>
</dbReference>
<feature type="chain" id="PRO_5027045627" evidence="1">
    <location>
        <begin position="21"/>
        <end position="588"/>
    </location>
</feature>
<dbReference type="InterPro" id="IPR052913">
    <property type="entry name" value="Glycopeptide_resist_protein"/>
</dbReference>
<gene>
    <name evidence="3" type="ORF">AVDCRST_MAG73-1610</name>
</gene>
<dbReference type="AlphaFoldDB" id="A0A6J4U4A7"/>
<keyword evidence="1" id="KW-0732">Signal</keyword>
<reference evidence="3" key="1">
    <citation type="submission" date="2020-02" db="EMBL/GenBank/DDBJ databases">
        <authorList>
            <person name="Meier V. D."/>
        </authorList>
    </citation>
    <scope>NUCLEOTIDE SEQUENCE</scope>
    <source>
        <strain evidence="3">AVDCRST_MAG73</strain>
    </source>
</reference>
<dbReference type="InterPro" id="IPR022029">
    <property type="entry name" value="YoaR-like_PG-bd"/>
</dbReference>
<evidence type="ECO:0000259" key="2">
    <source>
        <dbReference type="Pfam" id="PF12229"/>
    </source>
</evidence>
<dbReference type="Pfam" id="PF12229">
    <property type="entry name" value="PG_binding_4"/>
    <property type="match status" value="1"/>
</dbReference>
<name>A0A6J4U4A7_9BACT</name>
<dbReference type="Pfam" id="PF04294">
    <property type="entry name" value="VanW"/>
    <property type="match status" value="1"/>
</dbReference>
<dbReference type="EMBL" id="CADCWE010000098">
    <property type="protein sequence ID" value="CAA9538007.1"/>
    <property type="molecule type" value="Genomic_DNA"/>
</dbReference>
<evidence type="ECO:0000256" key="1">
    <source>
        <dbReference type="SAM" id="SignalP"/>
    </source>
</evidence>
<feature type="signal peptide" evidence="1">
    <location>
        <begin position="1"/>
        <end position="20"/>
    </location>
</feature>
<sequence>MAALLLIATAALLAFRGAYADKVYPAVAVGDVPVGGLPRDAAETRLAERAAALAAQPLRFAAGDRTWTPTLADLGVSLDLEASLGAAYRVGREATAPDRLWSAANLVRNDRAVPFGLRLDLGVLGRWCDGIDAEFGREPRAAALVVEGATVSIEPEVDGIAVDREAVRAAAVAAVAAPSDGVAPLPIVTTPAAIRAADLAGARARVGAALAAPVAVVHEGRRWELAPEDLGRFVAPIVDPARTGADAVTLDLDQPALAAFLSERFAAEIEREPVDALLGWNEGPVVVEEGVDGRAIQAETFAREVTTAFFAPGGTVPVPVEIVKPAVDGTNLDQLGITTLLARGDSNYDGGSFDRDTNVEVGARLLNGTLVPPGGEFSFNGAIGEITADKGYVVSTVVQGERAGRDIGGGICQVSTTVFRAALLAGLPITEWWPHSYRILTYEHDGWGPGYDASILQPEGDPFGGGDLRFANPSDSWLLVESWTTGVHVVVNIYGPDLGYDAQFSETTFDGPFPHEEADLETVNPALPPGTIEQTEWPLDGSEASFTRDVYGPDGELLESRQFFTKFRGRGNVWQVSPDMVGQSPAGG</sequence>